<dbReference type="Proteomes" id="UP001055057">
    <property type="component" value="Unassembled WGS sequence"/>
</dbReference>
<dbReference type="EMBL" id="BPRB01000121">
    <property type="protein sequence ID" value="GJE60247.1"/>
    <property type="molecule type" value="Genomic_DNA"/>
</dbReference>
<dbReference type="InterPro" id="IPR029063">
    <property type="entry name" value="SAM-dependent_MTases_sf"/>
</dbReference>
<reference evidence="1" key="1">
    <citation type="journal article" date="2021" name="Front. Microbiol.">
        <title>Comprehensive Comparative Genomics and Phenotyping of Methylobacterium Species.</title>
        <authorList>
            <person name="Alessa O."/>
            <person name="Ogura Y."/>
            <person name="Fujitani Y."/>
            <person name="Takami H."/>
            <person name="Hayashi T."/>
            <person name="Sahin N."/>
            <person name="Tani A."/>
        </authorList>
    </citation>
    <scope>NUCLEOTIDE SEQUENCE</scope>
    <source>
        <strain evidence="1">DSM 23632</strain>
    </source>
</reference>
<sequence length="313" mass="34325">MVRSVVSQDTNTPADRGIPPVVLLQDIGHGRGSYVASRVSKDQKLLEIGGSYNPVFSKADGYDLYTADHDTQDNLVAKYRAYHPDPAAADRIQPVDFVVADGDLDRAIGEEHAGSFDIVFSSHNLEHIPNPIAHLRSIERILAPDGVFLVVVPDKRGCFDLLRPLSTAGQWIEAYLEPQPFHALRTLYDADGYSVASGDKIVWNGDEVFDGVRSASGLSVGDCLDLIRRTRATYRDAHAWVFTPHSCLLMLLEMNALGLVGLYPRAVLSDGNGEFVVELTKSRPVPIGNDRRVALLARACREQAEAHMRLPAA</sequence>
<accession>A0ABQ4U1M6</accession>
<name>A0ABQ4U1M6_9HYPH</name>
<evidence type="ECO:0008006" key="3">
    <source>
        <dbReference type="Google" id="ProtNLM"/>
    </source>
</evidence>
<keyword evidence="2" id="KW-1185">Reference proteome</keyword>
<evidence type="ECO:0000313" key="2">
    <source>
        <dbReference type="Proteomes" id="UP001055057"/>
    </source>
</evidence>
<comment type="caution">
    <text evidence="1">The sequence shown here is derived from an EMBL/GenBank/DDBJ whole genome shotgun (WGS) entry which is preliminary data.</text>
</comment>
<dbReference type="SUPFAM" id="SSF53335">
    <property type="entry name" value="S-adenosyl-L-methionine-dependent methyltransferases"/>
    <property type="match status" value="1"/>
</dbReference>
<gene>
    <name evidence="1" type="ORF">MPOCJGCO_2358</name>
</gene>
<organism evidence="1 2">
    <name type="scientific">Methylobacterium trifolii</name>
    <dbReference type="NCBI Taxonomy" id="1003092"/>
    <lineage>
        <taxon>Bacteria</taxon>
        <taxon>Pseudomonadati</taxon>
        <taxon>Pseudomonadota</taxon>
        <taxon>Alphaproteobacteria</taxon>
        <taxon>Hyphomicrobiales</taxon>
        <taxon>Methylobacteriaceae</taxon>
        <taxon>Methylobacterium</taxon>
    </lineage>
</organism>
<proteinExistence type="predicted"/>
<dbReference type="Pfam" id="PF13489">
    <property type="entry name" value="Methyltransf_23"/>
    <property type="match status" value="1"/>
</dbReference>
<protein>
    <recommendedName>
        <fullName evidence="3">Methyltransferase domain-containing protein</fullName>
    </recommendedName>
</protein>
<reference evidence="1" key="2">
    <citation type="submission" date="2021-08" db="EMBL/GenBank/DDBJ databases">
        <authorList>
            <person name="Tani A."/>
            <person name="Ola A."/>
            <person name="Ogura Y."/>
            <person name="Katsura K."/>
            <person name="Hayashi T."/>
        </authorList>
    </citation>
    <scope>NUCLEOTIDE SEQUENCE</scope>
    <source>
        <strain evidence="1">DSM 23632</strain>
    </source>
</reference>
<dbReference type="CDD" id="cd02440">
    <property type="entry name" value="AdoMet_MTases"/>
    <property type="match status" value="1"/>
</dbReference>
<dbReference type="Gene3D" id="3.40.50.150">
    <property type="entry name" value="Vaccinia Virus protein VP39"/>
    <property type="match status" value="1"/>
</dbReference>
<evidence type="ECO:0000313" key="1">
    <source>
        <dbReference type="EMBL" id="GJE60247.1"/>
    </source>
</evidence>